<evidence type="ECO:0000256" key="5">
    <source>
        <dbReference type="ARBA" id="ARBA00022679"/>
    </source>
</evidence>
<evidence type="ECO:0000256" key="6">
    <source>
        <dbReference type="ARBA" id="ARBA00022683"/>
    </source>
</evidence>
<comment type="function">
    <text evidence="8">The phosphoenolpyruvate-dependent sugar phosphotransferase system (sugar PTS), a major carbohydrate active transport system, catalyzes the phosphorylation of incoming sugar substrates concomitantly with their translocation across the cell membrane. The enzyme II UlaABC PTS system is involved in ascorbate transport.</text>
</comment>
<dbReference type="Gene3D" id="3.40.930.10">
    <property type="entry name" value="Mannitol-specific EII, Chain A"/>
    <property type="match status" value="1"/>
</dbReference>
<dbReference type="PATRIC" id="fig|319653.3.peg.68"/>
<dbReference type="GO" id="GO:0016301">
    <property type="term" value="F:kinase activity"/>
    <property type="evidence" value="ECO:0007669"/>
    <property type="project" value="UniProtKB-KW"/>
</dbReference>
<feature type="domain" description="PTS EIIA type-2" evidence="11">
    <location>
        <begin position="4"/>
        <end position="143"/>
    </location>
</feature>
<keyword evidence="5" id="KW-0808">Transferase</keyword>
<dbReference type="InterPro" id="IPR016152">
    <property type="entry name" value="PTrfase/Anion_transptr"/>
</dbReference>
<dbReference type="SUPFAM" id="SSF55804">
    <property type="entry name" value="Phoshotransferase/anion transport protein"/>
    <property type="match status" value="1"/>
</dbReference>
<evidence type="ECO:0000256" key="4">
    <source>
        <dbReference type="ARBA" id="ARBA00022553"/>
    </source>
</evidence>
<evidence type="ECO:0000256" key="9">
    <source>
        <dbReference type="ARBA" id="ARBA00041175"/>
    </source>
</evidence>
<gene>
    <name evidence="12" type="ORF">IV87_GL000068</name>
    <name evidence="13" type="ORF">SAMN04487973_10199</name>
</gene>
<evidence type="ECO:0000256" key="1">
    <source>
        <dbReference type="ARBA" id="ARBA00004496"/>
    </source>
</evidence>
<evidence type="ECO:0000313" key="14">
    <source>
        <dbReference type="Proteomes" id="UP000051749"/>
    </source>
</evidence>
<comment type="subcellular location">
    <subcellularLocation>
        <location evidence="1">Cytoplasm</location>
    </subcellularLocation>
</comment>
<dbReference type="EMBL" id="FOGK01000001">
    <property type="protein sequence ID" value="SER03108.1"/>
    <property type="molecule type" value="Genomic_DNA"/>
</dbReference>
<accession>A0A0R2K1X7</accession>
<evidence type="ECO:0000256" key="2">
    <source>
        <dbReference type="ARBA" id="ARBA00022448"/>
    </source>
</evidence>
<dbReference type="RefSeq" id="WP_057804914.1">
    <property type="nucleotide sequence ID" value="NZ_BJYP01000001.1"/>
</dbReference>
<dbReference type="GO" id="GO:0009401">
    <property type="term" value="P:phosphoenolpyruvate-dependent sugar phosphotransferase system"/>
    <property type="evidence" value="ECO:0007669"/>
    <property type="project" value="UniProtKB-KW"/>
</dbReference>
<dbReference type="Pfam" id="PF00359">
    <property type="entry name" value="PTS_EIIA_2"/>
    <property type="match status" value="1"/>
</dbReference>
<evidence type="ECO:0000313" key="13">
    <source>
        <dbReference type="EMBL" id="SER03108.1"/>
    </source>
</evidence>
<dbReference type="OrthoDB" id="369398at2"/>
<dbReference type="CDD" id="cd00211">
    <property type="entry name" value="PTS_IIA_fru"/>
    <property type="match status" value="1"/>
</dbReference>
<dbReference type="PANTHER" id="PTHR36203:SF1">
    <property type="entry name" value="ASCORBATE-SPECIFIC PTS SYSTEM EIIA COMPONENT"/>
    <property type="match status" value="1"/>
</dbReference>
<dbReference type="EMBL" id="JQBY01000001">
    <property type="protein sequence ID" value="KRN83599.1"/>
    <property type="molecule type" value="Genomic_DNA"/>
</dbReference>
<keyword evidence="3" id="KW-0963">Cytoplasm</keyword>
<evidence type="ECO:0000256" key="7">
    <source>
        <dbReference type="ARBA" id="ARBA00022777"/>
    </source>
</evidence>
<dbReference type="STRING" id="319653.SAMN04487973_10199"/>
<evidence type="ECO:0000313" key="15">
    <source>
        <dbReference type="Proteomes" id="UP000182818"/>
    </source>
</evidence>
<keyword evidence="15" id="KW-1185">Reference proteome</keyword>
<sequence length="145" mass="16314">MANKLLTEQNIQVIDNASDWQMAVKKASEPLIKSKKITDRYVQSMITSVKENGPYMVLSDYFALMHARPGDGVNQVGMSLLVSKQPIDLAGKPVKIFFIMAAVDNNSHLESLQKIMTIFMDDQSYKTVLDGNKKQIVNLFAKMEE</sequence>
<reference evidence="12 14" key="1">
    <citation type="journal article" date="2015" name="Genome Announc.">
        <title>Expanding the biotechnology potential of lactobacilli through comparative genomics of 213 strains and associated genera.</title>
        <authorList>
            <person name="Sun Z."/>
            <person name="Harris H.M."/>
            <person name="McCann A."/>
            <person name="Guo C."/>
            <person name="Argimon S."/>
            <person name="Zhang W."/>
            <person name="Yang X."/>
            <person name="Jeffery I.B."/>
            <person name="Cooney J.C."/>
            <person name="Kagawa T.F."/>
            <person name="Liu W."/>
            <person name="Song Y."/>
            <person name="Salvetti E."/>
            <person name="Wrobel A."/>
            <person name="Rasinkangas P."/>
            <person name="Parkhill J."/>
            <person name="Rea M.C."/>
            <person name="O'Sullivan O."/>
            <person name="Ritari J."/>
            <person name="Douillard F.P."/>
            <person name="Paul Ross R."/>
            <person name="Yang R."/>
            <person name="Briner A.E."/>
            <person name="Felis G.E."/>
            <person name="de Vos W.M."/>
            <person name="Barrangou R."/>
            <person name="Klaenhammer T.R."/>
            <person name="Caufield P.W."/>
            <person name="Cui Y."/>
            <person name="Zhang H."/>
            <person name="O'Toole P.W."/>
        </authorList>
    </citation>
    <scope>NUCLEOTIDE SEQUENCE [LARGE SCALE GENOMIC DNA]</scope>
    <source>
        <strain evidence="12 14">DSM 22301</strain>
    </source>
</reference>
<comment type="caution">
    <text evidence="12">The sequence shown here is derived from an EMBL/GenBank/DDBJ whole genome shotgun (WGS) entry which is preliminary data.</text>
</comment>
<dbReference type="InterPro" id="IPR051351">
    <property type="entry name" value="Ascorbate-PTS_EIIA_comp"/>
</dbReference>
<proteinExistence type="predicted"/>
<dbReference type="GO" id="GO:0005737">
    <property type="term" value="C:cytoplasm"/>
    <property type="evidence" value="ECO:0007669"/>
    <property type="project" value="UniProtKB-SubCell"/>
</dbReference>
<evidence type="ECO:0000256" key="10">
    <source>
        <dbReference type="ARBA" id="ARBA00042072"/>
    </source>
</evidence>
<name>A0A0R2K1X7_9LACO</name>
<dbReference type="Proteomes" id="UP000051749">
    <property type="component" value="Unassembled WGS sequence"/>
</dbReference>
<organism evidence="12 14">
    <name type="scientific">Pediococcus ethanolidurans</name>
    <dbReference type="NCBI Taxonomy" id="319653"/>
    <lineage>
        <taxon>Bacteria</taxon>
        <taxon>Bacillati</taxon>
        <taxon>Bacillota</taxon>
        <taxon>Bacilli</taxon>
        <taxon>Lactobacillales</taxon>
        <taxon>Lactobacillaceae</taxon>
        <taxon>Pediococcus</taxon>
    </lineage>
</organism>
<keyword evidence="7" id="KW-0418">Kinase</keyword>
<keyword evidence="4" id="KW-0597">Phosphoprotein</keyword>
<dbReference type="PANTHER" id="PTHR36203">
    <property type="entry name" value="ASCORBATE-SPECIFIC PTS SYSTEM EIIA COMPONENT"/>
    <property type="match status" value="1"/>
</dbReference>
<keyword evidence="2" id="KW-0813">Transport</keyword>
<dbReference type="InterPro" id="IPR002178">
    <property type="entry name" value="PTS_EIIA_type-2_dom"/>
</dbReference>
<dbReference type="AlphaFoldDB" id="A0A0R2K1X7"/>
<evidence type="ECO:0000256" key="8">
    <source>
        <dbReference type="ARBA" id="ARBA00037387"/>
    </source>
</evidence>
<protein>
    <recommendedName>
        <fullName evidence="9">Ascorbate-specific PTS system EIIA component</fullName>
    </recommendedName>
    <alternativeName>
        <fullName evidence="10">Ascorbate-specific phosphotransferase enzyme IIA component</fullName>
    </alternativeName>
</protein>
<dbReference type="GeneID" id="76042553"/>
<evidence type="ECO:0000313" key="12">
    <source>
        <dbReference type="EMBL" id="KRN83599.1"/>
    </source>
</evidence>
<keyword evidence="6" id="KW-0598">Phosphotransferase system</keyword>
<dbReference type="PROSITE" id="PS51094">
    <property type="entry name" value="PTS_EIIA_TYPE_2"/>
    <property type="match status" value="1"/>
</dbReference>
<dbReference type="Proteomes" id="UP000182818">
    <property type="component" value="Unassembled WGS sequence"/>
</dbReference>
<evidence type="ECO:0000259" key="11">
    <source>
        <dbReference type="PROSITE" id="PS51094"/>
    </source>
</evidence>
<evidence type="ECO:0000256" key="3">
    <source>
        <dbReference type="ARBA" id="ARBA00022490"/>
    </source>
</evidence>
<reference evidence="13 15" key="2">
    <citation type="submission" date="2016-10" db="EMBL/GenBank/DDBJ databases">
        <authorList>
            <person name="Varghese N."/>
            <person name="Submissions S."/>
        </authorList>
    </citation>
    <scope>NUCLEOTIDE SEQUENCE [LARGE SCALE GENOMIC DNA]</scope>
    <source>
        <strain evidence="13 15">CGMCC 1.3889</strain>
    </source>
</reference>